<dbReference type="InterPro" id="IPR050319">
    <property type="entry name" value="ABC_transp_ATP-bind"/>
</dbReference>
<comment type="caution">
    <text evidence="6">The sequence shown here is derived from an EMBL/GenBank/DDBJ whole genome shotgun (WGS) entry which is preliminary data.</text>
</comment>
<dbReference type="PANTHER" id="PTHR43776:SF7">
    <property type="entry name" value="D,D-DIPEPTIDE TRANSPORT ATP-BINDING PROTEIN DDPF-RELATED"/>
    <property type="match status" value="1"/>
</dbReference>
<organism evidence="6 7">
    <name type="scientific">Acetomicrobium flavidum</name>
    <dbReference type="NCBI Taxonomy" id="49896"/>
    <lineage>
        <taxon>Bacteria</taxon>
        <taxon>Thermotogati</taxon>
        <taxon>Synergistota</taxon>
        <taxon>Synergistia</taxon>
        <taxon>Synergistales</taxon>
        <taxon>Acetomicrobiaceae</taxon>
        <taxon>Acetomicrobium</taxon>
    </lineage>
</organism>
<keyword evidence="2" id="KW-0813">Transport</keyword>
<sequence length="323" mass="35565">MSTLVSTEGLCKYFPIGRGIVRSKPIGWVRAVDGVSFSIDAGKTLGLVGESGSGKSTTGLLLLGLLEPSAGSIIFDGRPIDEFLKDNPKQFRRRVQVVFQNPFASLNPRMTVRDIVGRGMKLHGLAESEKELTEKVAALLVEVGLREEHLNRYPHEFSGGQRQRIAIARALALNPEFIVLDEPTSALDVSVQAQILNLLKKLQRLRGLTYLFISHNLAVVRHISNNVAVMYLGKIMESSPKGELFSQPLHPYTQALLSSIPKISFPPEDIETKVIEGDIPSPVSPPSGCPFNPRCRKAADICREIMPDFREVKAGHWVACHLV</sequence>
<dbReference type="InterPro" id="IPR017871">
    <property type="entry name" value="ABC_transporter-like_CS"/>
</dbReference>
<keyword evidence="3" id="KW-0547">Nucleotide-binding</keyword>
<proteinExistence type="inferred from homology"/>
<dbReference type="Pfam" id="PF00005">
    <property type="entry name" value="ABC_tran"/>
    <property type="match status" value="1"/>
</dbReference>
<dbReference type="CDD" id="cd03257">
    <property type="entry name" value="ABC_NikE_OppD_transporters"/>
    <property type="match status" value="1"/>
</dbReference>
<evidence type="ECO:0000256" key="2">
    <source>
        <dbReference type="ARBA" id="ARBA00022448"/>
    </source>
</evidence>
<dbReference type="PANTHER" id="PTHR43776">
    <property type="entry name" value="TRANSPORT ATP-BINDING PROTEIN"/>
    <property type="match status" value="1"/>
</dbReference>
<keyword evidence="7" id="KW-1185">Reference proteome</keyword>
<dbReference type="InterPro" id="IPR003439">
    <property type="entry name" value="ABC_transporter-like_ATP-bd"/>
</dbReference>
<dbReference type="PROSITE" id="PS00211">
    <property type="entry name" value="ABC_TRANSPORTER_1"/>
    <property type="match status" value="1"/>
</dbReference>
<protein>
    <submittedName>
        <fullName evidence="6">Oligopeptide transport system ATP-binding protein</fullName>
    </submittedName>
</protein>
<dbReference type="SMART" id="SM00382">
    <property type="entry name" value="AAA"/>
    <property type="match status" value="1"/>
</dbReference>
<dbReference type="GO" id="GO:0005524">
    <property type="term" value="F:ATP binding"/>
    <property type="evidence" value="ECO:0007669"/>
    <property type="project" value="UniProtKB-KW"/>
</dbReference>
<dbReference type="InterPro" id="IPR003593">
    <property type="entry name" value="AAA+_ATPase"/>
</dbReference>
<evidence type="ECO:0000256" key="4">
    <source>
        <dbReference type="ARBA" id="ARBA00022840"/>
    </source>
</evidence>
<evidence type="ECO:0000256" key="1">
    <source>
        <dbReference type="ARBA" id="ARBA00005417"/>
    </source>
</evidence>
<dbReference type="Proteomes" id="UP000185093">
    <property type="component" value="Unassembled WGS sequence"/>
</dbReference>
<keyword evidence="4 6" id="KW-0067">ATP-binding</keyword>
<feature type="domain" description="ABC transporter" evidence="5">
    <location>
        <begin position="5"/>
        <end position="257"/>
    </location>
</feature>
<gene>
    <name evidence="6" type="ORF">SAMN05444368_1152</name>
</gene>
<dbReference type="Gene3D" id="3.40.50.300">
    <property type="entry name" value="P-loop containing nucleotide triphosphate hydrolases"/>
    <property type="match status" value="1"/>
</dbReference>
<reference evidence="6 7" key="1">
    <citation type="submission" date="2016-11" db="EMBL/GenBank/DDBJ databases">
        <authorList>
            <person name="Varghese N."/>
            <person name="Submissions S."/>
        </authorList>
    </citation>
    <scope>NUCLEOTIDE SEQUENCE [LARGE SCALE GENOMIC DNA]</scope>
    <source>
        <strain evidence="6 7">DSM 20664</strain>
    </source>
</reference>
<dbReference type="PROSITE" id="PS50893">
    <property type="entry name" value="ABC_TRANSPORTER_2"/>
    <property type="match status" value="1"/>
</dbReference>
<comment type="similarity">
    <text evidence="1">Belongs to the ABC transporter superfamily.</text>
</comment>
<evidence type="ECO:0000313" key="7">
    <source>
        <dbReference type="Proteomes" id="UP000185093"/>
    </source>
</evidence>
<accession>A0ABY1JDC0</accession>
<dbReference type="InterPro" id="IPR027417">
    <property type="entry name" value="P-loop_NTPase"/>
</dbReference>
<name>A0ABY1JDC0_9BACT</name>
<dbReference type="NCBIfam" id="TIGR01727">
    <property type="entry name" value="oligo_HPY"/>
    <property type="match status" value="1"/>
</dbReference>
<evidence type="ECO:0000256" key="3">
    <source>
        <dbReference type="ARBA" id="ARBA00022741"/>
    </source>
</evidence>
<dbReference type="Pfam" id="PF08352">
    <property type="entry name" value="oligo_HPY"/>
    <property type="match status" value="1"/>
</dbReference>
<dbReference type="SUPFAM" id="SSF52540">
    <property type="entry name" value="P-loop containing nucleoside triphosphate hydrolases"/>
    <property type="match status" value="1"/>
</dbReference>
<evidence type="ECO:0000313" key="6">
    <source>
        <dbReference type="EMBL" id="SIN68291.1"/>
    </source>
</evidence>
<evidence type="ECO:0000259" key="5">
    <source>
        <dbReference type="PROSITE" id="PS50893"/>
    </source>
</evidence>
<dbReference type="RefSeq" id="WP_014807875.1">
    <property type="nucleotide sequence ID" value="NZ_FSQZ01000001.1"/>
</dbReference>
<dbReference type="EMBL" id="FSQZ01000001">
    <property type="protein sequence ID" value="SIN68291.1"/>
    <property type="molecule type" value="Genomic_DNA"/>
</dbReference>
<dbReference type="InterPro" id="IPR013563">
    <property type="entry name" value="Oligopep_ABC_C"/>
</dbReference>